<dbReference type="Gene3D" id="1.10.520.40">
    <property type="entry name" value="CRISPR-associated protein Cse2"/>
    <property type="match status" value="1"/>
</dbReference>
<protein>
    <submittedName>
        <fullName evidence="1">Type I-E CRISPR-associated protein Cse2/CasB</fullName>
    </submittedName>
</protein>
<gene>
    <name evidence="1" type="primary">casB</name>
    <name evidence="1" type="ORF">FPZ12_023915</name>
</gene>
<comment type="caution">
    <text evidence="1">The sequence shown here is derived from an EMBL/GenBank/DDBJ whole genome shotgun (WGS) entry which is preliminary data.</text>
</comment>
<evidence type="ECO:0000313" key="1">
    <source>
        <dbReference type="EMBL" id="KAA9157935.1"/>
    </source>
</evidence>
<name>A0A5N0UXR5_9PSEU</name>
<evidence type="ECO:0000313" key="2">
    <source>
        <dbReference type="Proteomes" id="UP000319769"/>
    </source>
</evidence>
<proteinExistence type="predicted"/>
<organism evidence="1 2">
    <name type="scientific">Amycolatopsis acidicola</name>
    <dbReference type="NCBI Taxonomy" id="2596893"/>
    <lineage>
        <taxon>Bacteria</taxon>
        <taxon>Bacillati</taxon>
        <taxon>Actinomycetota</taxon>
        <taxon>Actinomycetes</taxon>
        <taxon>Pseudonocardiales</taxon>
        <taxon>Pseudonocardiaceae</taxon>
        <taxon>Amycolatopsis</taxon>
    </lineage>
</organism>
<sequence length="191" mass="21399">MSTPFSQRRDAFIKSLYALQAGAESGIPRRQSECRRTLAELRRGLASTSPQIGAYEVVFRHDPPEQELDAWLLIAGLFALHPQRGRSRGSLGTSMKALQVKRGDAAARRFEQLLLRNRDGLPHHVRQVIRLLASDDIPVNYATLLDDLVQLMSDGYRGDAAHHIRLRWARDFHTTTTTSSTNQDSASALEP</sequence>
<dbReference type="InterPro" id="IPR013382">
    <property type="entry name" value="CRISPR-assoc_prot_Cse2"/>
</dbReference>
<dbReference type="EMBL" id="VMNW02000038">
    <property type="protein sequence ID" value="KAA9157935.1"/>
    <property type="molecule type" value="Genomic_DNA"/>
</dbReference>
<dbReference type="AlphaFoldDB" id="A0A5N0UXR5"/>
<keyword evidence="2" id="KW-1185">Reference proteome</keyword>
<dbReference type="OrthoDB" id="4808431at2"/>
<dbReference type="CDD" id="cd09731">
    <property type="entry name" value="Cse2_I-E"/>
    <property type="match status" value="1"/>
</dbReference>
<dbReference type="RefSeq" id="WP_144751690.1">
    <property type="nucleotide sequence ID" value="NZ_VMNW02000038.1"/>
</dbReference>
<dbReference type="Proteomes" id="UP000319769">
    <property type="component" value="Unassembled WGS sequence"/>
</dbReference>
<accession>A0A5N0UXR5</accession>
<dbReference type="Pfam" id="PF09485">
    <property type="entry name" value="CRISPR_Cse2"/>
    <property type="match status" value="1"/>
</dbReference>
<dbReference type="NCBIfam" id="TIGR02548">
    <property type="entry name" value="casB_cse2"/>
    <property type="match status" value="1"/>
</dbReference>
<dbReference type="InterPro" id="IPR038287">
    <property type="entry name" value="Cse2_sf"/>
</dbReference>
<reference evidence="1" key="1">
    <citation type="submission" date="2019-09" db="EMBL/GenBank/DDBJ databases">
        <authorList>
            <person name="Teo W.F.A."/>
            <person name="Duangmal K."/>
        </authorList>
    </citation>
    <scope>NUCLEOTIDE SEQUENCE [LARGE SCALE GENOMIC DNA]</scope>
    <source>
        <strain evidence="1">K81G1</strain>
    </source>
</reference>